<gene>
    <name evidence="9" type="ORF">DK419_00940</name>
</gene>
<dbReference type="GO" id="GO:0016491">
    <property type="term" value="F:oxidoreductase activity"/>
    <property type="evidence" value="ECO:0007669"/>
    <property type="project" value="UniProtKB-KW"/>
</dbReference>
<dbReference type="OrthoDB" id="7527071at2"/>
<dbReference type="AlphaFoldDB" id="A0A2U8WG14"/>
<dbReference type="Pfam" id="PF13434">
    <property type="entry name" value="Lys_Orn_oxgnase"/>
    <property type="match status" value="1"/>
</dbReference>
<comment type="pathway">
    <text evidence="2">Siderophore biosynthesis.</text>
</comment>
<dbReference type="Proteomes" id="UP000245444">
    <property type="component" value="Chromosome"/>
</dbReference>
<keyword evidence="4" id="KW-0285">Flavoprotein</keyword>
<sequence>MTKRPAPRPGERGHDRCRAALLHGRFPSAAVDIVFRGHALKPSDSSPVINEDFHSGFTDFTDDRPGDRRAARVPAFRSTNCAVVGPDLLETLRQILYQQRVESGARPGRECRHRHRHDGPLRRREPAPILRRGRPRPDYERSARPALEPILPYPDVADLDRTYRIPPREDFEPHVYLQGAAEASHGLGDTLLSVLAVRSDEISRSLRERMRRTLA</sequence>
<dbReference type="EMBL" id="CP029553">
    <property type="protein sequence ID" value="AWN45073.1"/>
    <property type="molecule type" value="Genomic_DNA"/>
</dbReference>
<evidence type="ECO:0000256" key="5">
    <source>
        <dbReference type="ARBA" id="ARBA00022827"/>
    </source>
</evidence>
<evidence type="ECO:0000313" key="10">
    <source>
        <dbReference type="Proteomes" id="UP000245444"/>
    </source>
</evidence>
<comment type="similarity">
    <text evidence="3">Belongs to the lysine N(6)-hydroxylase/L-ornithine N(5)-oxygenase family.</text>
</comment>
<name>A0A2U8WG14_9HYPH</name>
<proteinExistence type="inferred from homology"/>
<evidence type="ECO:0000256" key="7">
    <source>
        <dbReference type="ARBA" id="ARBA00023002"/>
    </source>
</evidence>
<keyword evidence="5" id="KW-0274">FAD</keyword>
<evidence type="ECO:0000256" key="3">
    <source>
        <dbReference type="ARBA" id="ARBA00007588"/>
    </source>
</evidence>
<dbReference type="Gene3D" id="3.50.50.60">
    <property type="entry name" value="FAD/NAD(P)-binding domain"/>
    <property type="match status" value="1"/>
</dbReference>
<dbReference type="KEGG" id="mtea:DK419_00940"/>
<dbReference type="InterPro" id="IPR025700">
    <property type="entry name" value="Lys/Orn_oxygenase"/>
</dbReference>
<evidence type="ECO:0000256" key="2">
    <source>
        <dbReference type="ARBA" id="ARBA00004924"/>
    </source>
</evidence>
<feature type="region of interest" description="Disordered" evidence="8">
    <location>
        <begin position="104"/>
        <end position="142"/>
    </location>
</feature>
<comment type="cofactor">
    <cofactor evidence="1">
        <name>FAD</name>
        <dbReference type="ChEBI" id="CHEBI:57692"/>
    </cofactor>
</comment>
<accession>A0A2U8WG14</accession>
<keyword evidence="7" id="KW-0560">Oxidoreductase</keyword>
<evidence type="ECO:0000256" key="6">
    <source>
        <dbReference type="ARBA" id="ARBA00022857"/>
    </source>
</evidence>
<dbReference type="PANTHER" id="PTHR42802">
    <property type="entry name" value="MONOOXYGENASE"/>
    <property type="match status" value="1"/>
</dbReference>
<keyword evidence="6" id="KW-0521">NADP</keyword>
<dbReference type="InterPro" id="IPR036188">
    <property type="entry name" value="FAD/NAD-bd_sf"/>
</dbReference>
<evidence type="ECO:0000256" key="8">
    <source>
        <dbReference type="SAM" id="MobiDB-lite"/>
    </source>
</evidence>
<protein>
    <submittedName>
        <fullName evidence="9">Uncharacterized protein</fullName>
    </submittedName>
</protein>
<dbReference type="PANTHER" id="PTHR42802:SF1">
    <property type="entry name" value="L-ORNITHINE N(5)-MONOOXYGENASE"/>
    <property type="match status" value="1"/>
</dbReference>
<evidence type="ECO:0000256" key="1">
    <source>
        <dbReference type="ARBA" id="ARBA00001974"/>
    </source>
</evidence>
<evidence type="ECO:0000256" key="4">
    <source>
        <dbReference type="ARBA" id="ARBA00022630"/>
    </source>
</evidence>
<reference evidence="9 10" key="1">
    <citation type="submission" date="2018-05" db="EMBL/GenBank/DDBJ databases">
        <title>Complete Genome Sequence of Methylobacterium sp. 17Sr1-28.</title>
        <authorList>
            <person name="Srinivasan S."/>
        </authorList>
    </citation>
    <scope>NUCLEOTIDE SEQUENCE [LARGE SCALE GENOMIC DNA]</scope>
    <source>
        <strain evidence="9 10">17Sr1-28</strain>
    </source>
</reference>
<organism evidence="9 10">
    <name type="scientific">Methylobacterium terrae</name>
    <dbReference type="NCBI Taxonomy" id="2202827"/>
    <lineage>
        <taxon>Bacteria</taxon>
        <taxon>Pseudomonadati</taxon>
        <taxon>Pseudomonadota</taxon>
        <taxon>Alphaproteobacteria</taxon>
        <taxon>Hyphomicrobiales</taxon>
        <taxon>Methylobacteriaceae</taxon>
        <taxon>Methylobacterium</taxon>
    </lineage>
</organism>
<dbReference type="GO" id="GO:0006879">
    <property type="term" value="P:intracellular iron ion homeostasis"/>
    <property type="evidence" value="ECO:0007669"/>
    <property type="project" value="TreeGrafter"/>
</dbReference>
<evidence type="ECO:0000313" key="9">
    <source>
        <dbReference type="EMBL" id="AWN45073.1"/>
    </source>
</evidence>
<keyword evidence="10" id="KW-1185">Reference proteome</keyword>